<sequence>MACVLRTPLTDVLEMEWSEVLLWHDEAVRISKVTGGA</sequence>
<dbReference type="AlphaFoldDB" id="V5SGR7"/>
<dbReference type="EMBL" id="CP006912">
    <property type="protein sequence ID" value="AHB50066.1"/>
    <property type="molecule type" value="Genomic_DNA"/>
</dbReference>
<dbReference type="Proteomes" id="UP000018542">
    <property type="component" value="Chromosome"/>
</dbReference>
<evidence type="ECO:0000313" key="1">
    <source>
        <dbReference type="EMBL" id="AHB50066.1"/>
    </source>
</evidence>
<accession>V5SGR7</accession>
<gene>
    <name evidence="1" type="ORF">W911_06890</name>
</gene>
<dbReference type="HOGENOM" id="CLU_3344574_0_0_5"/>
<proteinExistence type="predicted"/>
<name>V5SGR7_9HYPH</name>
<dbReference type="KEGG" id="hni:W911_06890"/>
<evidence type="ECO:0000313" key="2">
    <source>
        <dbReference type="Proteomes" id="UP000018542"/>
    </source>
</evidence>
<keyword evidence="2" id="KW-1185">Reference proteome</keyword>
<dbReference type="PATRIC" id="fig|1029756.8.peg.1440"/>
<reference evidence="1 2" key="1">
    <citation type="journal article" date="2014" name="Genome Announc.">
        <title>Complete Genome Sequence of Hyphomicrobium nitrativorans Strain NL23, a Denitrifying Bacterium Isolated from Biofilm of a Methanol-Fed Denitrification System Treating Seawater at the Montreal Biodome.</title>
        <authorList>
            <person name="Martineau C."/>
            <person name="Villeneuve C."/>
            <person name="Mauffrey F."/>
            <person name="Villemur R."/>
        </authorList>
    </citation>
    <scope>NUCLEOTIDE SEQUENCE [LARGE SCALE GENOMIC DNA]</scope>
    <source>
        <strain evidence="1">NL23</strain>
    </source>
</reference>
<protein>
    <submittedName>
        <fullName evidence="1">Uncharacterized protein</fullName>
    </submittedName>
</protein>
<organism evidence="1 2">
    <name type="scientific">Hyphomicrobium nitrativorans NL23</name>
    <dbReference type="NCBI Taxonomy" id="1029756"/>
    <lineage>
        <taxon>Bacteria</taxon>
        <taxon>Pseudomonadati</taxon>
        <taxon>Pseudomonadota</taxon>
        <taxon>Alphaproteobacteria</taxon>
        <taxon>Hyphomicrobiales</taxon>
        <taxon>Hyphomicrobiaceae</taxon>
        <taxon>Hyphomicrobium</taxon>
    </lineage>
</organism>